<evidence type="ECO:0000313" key="1">
    <source>
        <dbReference type="EMBL" id="ALD82434.1"/>
    </source>
</evidence>
<proteinExistence type="predicted"/>
<dbReference type="EMBL" id="KT225520">
    <property type="protein sequence ID" value="ALD82434.1"/>
    <property type="molecule type" value="Genomic_DNA"/>
</dbReference>
<organism evidence="1">
    <name type="scientific">Raoultella ornithinolytica</name>
    <name type="common">Klebsiella ornithinolytica</name>
    <dbReference type="NCBI Taxonomy" id="54291"/>
    <lineage>
        <taxon>Bacteria</taxon>
        <taxon>Pseudomonadati</taxon>
        <taxon>Pseudomonadota</taxon>
        <taxon>Gammaproteobacteria</taxon>
        <taxon>Enterobacterales</taxon>
        <taxon>Enterobacteriaceae</taxon>
        <taxon>Klebsiella/Raoultella group</taxon>
        <taxon>Raoultella</taxon>
    </lineage>
</organism>
<geneLocation type="plasmid" evidence="1">
    <name>pRJ46C</name>
</geneLocation>
<reference evidence="1" key="1">
    <citation type="submission" date="2015-06" db="EMBL/GenBank/DDBJ databases">
        <title>Carbapenemase-producing Raoultella ornithinolytica.</title>
        <authorList>
            <person name="Sun J."/>
            <person name="Zhang F."/>
        </authorList>
    </citation>
    <scope>NUCLEOTIDE SEQUENCE</scope>
    <source>
        <strain evidence="1">RJ46C</strain>
        <plasmid evidence="1">pRJ46C</plasmid>
    </source>
</reference>
<name>A0A0M3STG7_RAOOR</name>
<accession>A0A0M3STG7</accession>
<dbReference type="AlphaFoldDB" id="A0A0M3STG7"/>
<protein>
    <recommendedName>
        <fullName evidence="2">YdaB</fullName>
    </recommendedName>
</protein>
<keyword evidence="1" id="KW-0614">Plasmid</keyword>
<evidence type="ECO:0008006" key="2">
    <source>
        <dbReference type="Google" id="ProtNLM"/>
    </source>
</evidence>
<sequence>MNHFSRASIVTPTALYVQICEADNQPPKKQVRIKHSDIDRDDISTEMRALGRHIAKCRRKGRSVRIPAMRGSEWGQVLRTLELKRAFN</sequence>
<dbReference type="RefSeq" id="WP_172686995.1">
    <property type="nucleotide sequence ID" value="NZ_KT225520.1"/>
</dbReference>